<protein>
    <submittedName>
        <fullName evidence="1">Uncharacterized protein</fullName>
    </submittedName>
</protein>
<dbReference type="EMBL" id="CM055742">
    <property type="protein sequence ID" value="KAJ8000949.1"/>
    <property type="molecule type" value="Genomic_DNA"/>
</dbReference>
<name>A0ACC2GBB2_DALPE</name>
<sequence length="132" mass="15029">MCCCAYSPGSLPTSPASPRRSSLPNSRRTPGERTGFRFAARGKYSLIDSIGELRRRRLQVYYLCVDTSWPLSPWHRRPVGGGYTASGERAYRGIRQQAGRARGLHERRRREAHLCGKETMPYWRLQSQSTAV</sequence>
<gene>
    <name evidence="1" type="ORF">DPEC_G00185680</name>
</gene>
<proteinExistence type="predicted"/>
<reference evidence="1" key="1">
    <citation type="submission" date="2021-05" db="EMBL/GenBank/DDBJ databases">
        <authorList>
            <person name="Pan Q."/>
            <person name="Jouanno E."/>
            <person name="Zahm M."/>
            <person name="Klopp C."/>
            <person name="Cabau C."/>
            <person name="Louis A."/>
            <person name="Berthelot C."/>
            <person name="Parey E."/>
            <person name="Roest Crollius H."/>
            <person name="Montfort J."/>
            <person name="Robinson-Rechavi M."/>
            <person name="Bouchez O."/>
            <person name="Lampietro C."/>
            <person name="Lopez Roques C."/>
            <person name="Donnadieu C."/>
            <person name="Postlethwait J."/>
            <person name="Bobe J."/>
            <person name="Dillon D."/>
            <person name="Chandos A."/>
            <person name="von Hippel F."/>
            <person name="Guiguen Y."/>
        </authorList>
    </citation>
    <scope>NUCLEOTIDE SEQUENCE</scope>
    <source>
        <strain evidence="1">YG-Jan2019</strain>
    </source>
</reference>
<evidence type="ECO:0000313" key="1">
    <source>
        <dbReference type="EMBL" id="KAJ8000949.1"/>
    </source>
</evidence>
<keyword evidence="2" id="KW-1185">Reference proteome</keyword>
<evidence type="ECO:0000313" key="2">
    <source>
        <dbReference type="Proteomes" id="UP001157502"/>
    </source>
</evidence>
<organism evidence="1 2">
    <name type="scientific">Dallia pectoralis</name>
    <name type="common">Alaska blackfish</name>
    <dbReference type="NCBI Taxonomy" id="75939"/>
    <lineage>
        <taxon>Eukaryota</taxon>
        <taxon>Metazoa</taxon>
        <taxon>Chordata</taxon>
        <taxon>Craniata</taxon>
        <taxon>Vertebrata</taxon>
        <taxon>Euteleostomi</taxon>
        <taxon>Actinopterygii</taxon>
        <taxon>Neopterygii</taxon>
        <taxon>Teleostei</taxon>
        <taxon>Protacanthopterygii</taxon>
        <taxon>Esociformes</taxon>
        <taxon>Umbridae</taxon>
        <taxon>Dallia</taxon>
    </lineage>
</organism>
<dbReference type="Proteomes" id="UP001157502">
    <property type="component" value="Chromosome 15"/>
</dbReference>
<comment type="caution">
    <text evidence="1">The sequence shown here is derived from an EMBL/GenBank/DDBJ whole genome shotgun (WGS) entry which is preliminary data.</text>
</comment>
<accession>A0ACC2GBB2</accession>